<protein>
    <recommendedName>
        <fullName evidence="2">ACT domain-containing protein ACR</fullName>
    </recommendedName>
    <alternativeName>
        <fullName evidence="2">Protein ACT DOMAIN REPEATS</fullName>
    </alternativeName>
</protein>
<dbReference type="Pfam" id="PF01842">
    <property type="entry name" value="ACT"/>
    <property type="match status" value="2"/>
</dbReference>
<dbReference type="InterPro" id="IPR045865">
    <property type="entry name" value="ACT-like_dom_sf"/>
</dbReference>
<sequence>MAWPSYLDEYEKLVIRMTTPRVIVDNVGCNNATRVMIDSARKHGILLEAVQVLTDLNLSIKKAYISSDGRWFMDVFHVTDMDGNKLTDEGFISYIEKSLGAVHNSPTPSKCVDDLTALELTGNDRVGLLSEVFAVLSDLQVNVVESKVWTHNGRIASLIYVKDCESGYPLEDKQKIERIVTRLRNVLEGDNVIRSAKTVISLAVTHTERRLHQMMFADRDYERRPIIRTNGDSPIVSVQNCLERGYSGVNIHCKDRAKLLFDVVCTLTDMEYVVFHATVKTALDRANMEFFIRHIDGTPISSEAEKQRVILCLRAAIERRASEGLQLELLADDKAGLLADVMRTFRENSLNVTRAEIATTFDTAQNIFYVTDSVGNPVDSKTIEAVRREIGLDKLRVKELPSIYHEKEERDDEATAGVGGAVLESLGSLVKRNLYNLGFLGSYS</sequence>
<keyword evidence="5" id="KW-1185">Reference proteome</keyword>
<dbReference type="GO" id="GO:0016597">
    <property type="term" value="F:amino acid binding"/>
    <property type="evidence" value="ECO:0007669"/>
    <property type="project" value="UniProtKB-UniRule"/>
</dbReference>
<dbReference type="PANTHER" id="PTHR31096:SF6">
    <property type="entry name" value="ACT DOMAIN-CONTAINING PROTEIN ACR8"/>
    <property type="match status" value="1"/>
</dbReference>
<name>A0AAD8GYN4_9APIA</name>
<dbReference type="EMBL" id="JAUIZM010000011">
    <property type="protein sequence ID" value="KAK1356624.1"/>
    <property type="molecule type" value="Genomic_DNA"/>
</dbReference>
<keyword evidence="1 2" id="KW-0677">Repeat</keyword>
<gene>
    <name evidence="4" type="ORF">POM88_049880</name>
</gene>
<dbReference type="PROSITE" id="PS51671">
    <property type="entry name" value="ACT"/>
    <property type="match status" value="3"/>
</dbReference>
<dbReference type="PANTHER" id="PTHR31096">
    <property type="entry name" value="ACT DOMAIN-CONTAINING PROTEIN ACR4-RELATED"/>
    <property type="match status" value="1"/>
</dbReference>
<proteinExistence type="predicted"/>
<feature type="domain" description="ACT" evidence="3">
    <location>
        <begin position="34"/>
        <end position="109"/>
    </location>
</feature>
<reference evidence="4" key="2">
    <citation type="submission" date="2023-05" db="EMBL/GenBank/DDBJ databases">
        <authorList>
            <person name="Schelkunov M.I."/>
        </authorList>
    </citation>
    <scope>NUCLEOTIDE SEQUENCE</scope>
    <source>
        <strain evidence="4">Hsosn_3</strain>
        <tissue evidence="4">Leaf</tissue>
    </source>
</reference>
<dbReference type="SUPFAM" id="SSF55021">
    <property type="entry name" value="ACT-like"/>
    <property type="match status" value="3"/>
</dbReference>
<evidence type="ECO:0000256" key="1">
    <source>
        <dbReference type="ARBA" id="ARBA00022737"/>
    </source>
</evidence>
<comment type="function">
    <text evidence="2">Binds amino acids.</text>
</comment>
<dbReference type="Proteomes" id="UP001237642">
    <property type="component" value="Unassembled WGS sequence"/>
</dbReference>
<evidence type="ECO:0000259" key="3">
    <source>
        <dbReference type="PROSITE" id="PS51671"/>
    </source>
</evidence>
<dbReference type="CDD" id="cd04895">
    <property type="entry name" value="ACT_ACR_1"/>
    <property type="match status" value="1"/>
</dbReference>
<accession>A0AAD8GYN4</accession>
<reference evidence="4" key="1">
    <citation type="submission" date="2023-02" db="EMBL/GenBank/DDBJ databases">
        <title>Genome of toxic invasive species Heracleum sosnowskyi carries increased number of genes despite the absence of recent whole-genome duplications.</title>
        <authorList>
            <person name="Schelkunov M."/>
            <person name="Shtratnikova V."/>
            <person name="Makarenko M."/>
            <person name="Klepikova A."/>
            <person name="Omelchenko D."/>
            <person name="Novikova G."/>
            <person name="Obukhova E."/>
            <person name="Bogdanov V."/>
            <person name="Penin A."/>
            <person name="Logacheva M."/>
        </authorList>
    </citation>
    <scope>NUCLEOTIDE SEQUENCE</scope>
    <source>
        <strain evidence="4">Hsosn_3</strain>
        <tissue evidence="4">Leaf</tissue>
    </source>
</reference>
<feature type="domain" description="ACT" evidence="3">
    <location>
        <begin position="326"/>
        <end position="405"/>
    </location>
</feature>
<evidence type="ECO:0000256" key="2">
    <source>
        <dbReference type="RuleBase" id="RU369043"/>
    </source>
</evidence>
<dbReference type="Pfam" id="PF24931">
    <property type="entry name" value="ACT_ACR9_3rd"/>
    <property type="match status" value="1"/>
</dbReference>
<dbReference type="AlphaFoldDB" id="A0AAD8GYN4"/>
<dbReference type="InterPro" id="IPR002912">
    <property type="entry name" value="ACT_dom"/>
</dbReference>
<comment type="caution">
    <text evidence="4">The sequence shown here is derived from an EMBL/GenBank/DDBJ whole genome shotgun (WGS) entry which is preliminary data.</text>
</comment>
<dbReference type="Gene3D" id="3.30.70.260">
    <property type="match status" value="1"/>
</dbReference>
<feature type="domain" description="ACT" evidence="3">
    <location>
        <begin position="117"/>
        <end position="201"/>
    </location>
</feature>
<dbReference type="CDD" id="cd04897">
    <property type="entry name" value="ACT_ACR_3"/>
    <property type="match status" value="1"/>
</dbReference>
<evidence type="ECO:0000313" key="4">
    <source>
        <dbReference type="EMBL" id="KAK1356624.1"/>
    </source>
</evidence>
<organism evidence="4 5">
    <name type="scientific">Heracleum sosnowskyi</name>
    <dbReference type="NCBI Taxonomy" id="360622"/>
    <lineage>
        <taxon>Eukaryota</taxon>
        <taxon>Viridiplantae</taxon>
        <taxon>Streptophyta</taxon>
        <taxon>Embryophyta</taxon>
        <taxon>Tracheophyta</taxon>
        <taxon>Spermatophyta</taxon>
        <taxon>Magnoliopsida</taxon>
        <taxon>eudicotyledons</taxon>
        <taxon>Gunneridae</taxon>
        <taxon>Pentapetalae</taxon>
        <taxon>asterids</taxon>
        <taxon>campanulids</taxon>
        <taxon>Apiales</taxon>
        <taxon>Apiaceae</taxon>
        <taxon>Apioideae</taxon>
        <taxon>apioid superclade</taxon>
        <taxon>Tordylieae</taxon>
        <taxon>Tordyliinae</taxon>
        <taxon>Heracleum</taxon>
    </lineage>
</organism>
<dbReference type="InterPro" id="IPR040217">
    <property type="entry name" value="ACR1-12"/>
</dbReference>
<evidence type="ECO:0000313" key="5">
    <source>
        <dbReference type="Proteomes" id="UP001237642"/>
    </source>
</evidence>